<dbReference type="RefSeq" id="WP_069699551.1">
    <property type="nucleotide sequence ID" value="NZ_JAGGMA010000056.1"/>
</dbReference>
<protein>
    <submittedName>
        <fullName evidence="2">Uncharacterized protein</fullName>
    </submittedName>
</protein>
<gene>
    <name evidence="2" type="ORF">BCR26_04445</name>
</gene>
<proteinExistence type="predicted"/>
<dbReference type="AlphaFoldDB" id="A0A1E5KUD5"/>
<evidence type="ECO:0000256" key="1">
    <source>
        <dbReference type="SAM" id="MobiDB-lite"/>
    </source>
</evidence>
<dbReference type="STRING" id="762845.BCR26_04445"/>
<evidence type="ECO:0000313" key="3">
    <source>
        <dbReference type="Proteomes" id="UP000095256"/>
    </source>
</evidence>
<accession>A0A1E5KUD5</accession>
<dbReference type="Pfam" id="PF19448">
    <property type="entry name" value="DUF5986"/>
    <property type="match status" value="1"/>
</dbReference>
<name>A0A1E5KUD5_9ENTE</name>
<feature type="compositionally biased region" description="Basic and acidic residues" evidence="1">
    <location>
        <begin position="198"/>
        <end position="227"/>
    </location>
</feature>
<evidence type="ECO:0000313" key="2">
    <source>
        <dbReference type="EMBL" id="OEH81497.1"/>
    </source>
</evidence>
<dbReference type="EMBL" id="MIEK01000045">
    <property type="protein sequence ID" value="OEH81497.1"/>
    <property type="molecule type" value="Genomic_DNA"/>
</dbReference>
<keyword evidence="3" id="KW-1185">Reference proteome</keyword>
<dbReference type="InterPro" id="IPR046028">
    <property type="entry name" value="DUF5986"/>
</dbReference>
<feature type="region of interest" description="Disordered" evidence="1">
    <location>
        <begin position="183"/>
        <end position="235"/>
    </location>
</feature>
<comment type="caution">
    <text evidence="2">The sequence shown here is derived from an EMBL/GenBank/DDBJ whole genome shotgun (WGS) entry which is preliminary data.</text>
</comment>
<organism evidence="2 3">
    <name type="scientific">Enterococcus rivorum</name>
    <dbReference type="NCBI Taxonomy" id="762845"/>
    <lineage>
        <taxon>Bacteria</taxon>
        <taxon>Bacillati</taxon>
        <taxon>Bacillota</taxon>
        <taxon>Bacilli</taxon>
        <taxon>Lactobacillales</taxon>
        <taxon>Enterococcaceae</taxon>
        <taxon>Enterococcus</taxon>
    </lineage>
</organism>
<sequence>MKISSIPLKSLYLLKVAFEESVLDDVRAFKEQMGEGTFNAKHGLNWDLTYRNVSAAATTLGMIVIEAKRGFWEFDLVLDLKSKEVLVFMKDPNTNIAARIDYHYFNALLYKHESFEMDMLADDFAEGEDKIKMDIVKDILGGFAYAYDTVLVMSKEMDGHKALKTSLKLYSKEGQLLETELIPNLPNDDDTESQYTSDQHDIKGISLKDSKPKENTMFDSEDLKRDENIEDEEQA</sequence>
<dbReference type="Proteomes" id="UP000095256">
    <property type="component" value="Unassembled WGS sequence"/>
</dbReference>
<dbReference type="OrthoDB" id="2833544at2"/>
<reference evidence="2 3" key="1">
    <citation type="submission" date="2016-09" db="EMBL/GenBank/DDBJ databases">
        <authorList>
            <person name="Capua I."/>
            <person name="De Benedictis P."/>
            <person name="Joannis T."/>
            <person name="Lombin L.H."/>
            <person name="Cattoli G."/>
        </authorList>
    </citation>
    <scope>NUCLEOTIDE SEQUENCE [LARGE SCALE GENOMIC DNA]</scope>
    <source>
        <strain evidence="2 3">LMG 25899</strain>
    </source>
</reference>